<feature type="transmembrane region" description="Helical" evidence="1">
    <location>
        <begin position="140"/>
        <end position="163"/>
    </location>
</feature>
<dbReference type="AlphaFoldDB" id="H8ZGK0"/>
<dbReference type="Proteomes" id="UP000005622">
    <property type="component" value="Unassembled WGS sequence"/>
</dbReference>
<gene>
    <name evidence="2" type="ORF">NERG_02721</name>
</gene>
<organism evidence="2">
    <name type="scientific">Nematocida ausubeli (strain ATCC PRA-371 / ERTm2)</name>
    <name type="common">Nematode killer fungus</name>
    <dbReference type="NCBI Taxonomy" id="1913371"/>
    <lineage>
        <taxon>Eukaryota</taxon>
        <taxon>Fungi</taxon>
        <taxon>Fungi incertae sedis</taxon>
        <taxon>Microsporidia</taxon>
        <taxon>Nematocida</taxon>
    </lineage>
</organism>
<accession>H8ZGK0</accession>
<sequence>MQPIFSSTPLISSYFALSSAFRLFVVWHLAFFFSHMRTMQRTPFSTLQCPLRVVWERVCFSGTYACSISSTETSRMSAYTAGMHINMESTAADACISLFWPSHIYISLAECLLFACWAISIWQTCLCSASKLEKPFLSRAIFFSIYCLRSSMFCLNSLIFWIFGLSKDGLEQ</sequence>
<name>H8ZGK0_NEMA1</name>
<dbReference type="HOGENOM" id="CLU_1555690_0_0_1"/>
<reference evidence="2" key="1">
    <citation type="submission" date="2011-03" db="EMBL/GenBank/DDBJ databases">
        <title>The Genome Sequence of Nematocida sp1 strain ERTm2.</title>
        <authorList>
            <consortium name="The Broad Institute Genome Sequencing Platform"/>
            <consortium name="The Broad Institute Genome Sequencing Center for Infectious Disease"/>
            <person name="Cuomo C."/>
            <person name="Troemel E."/>
            <person name="Young S.K."/>
            <person name="Zeng Q."/>
            <person name="Gargeya S."/>
            <person name="Fitzgerald M."/>
            <person name="Haas B."/>
            <person name="Abouelleil A."/>
            <person name="Alvarado L."/>
            <person name="Arachchi H.M."/>
            <person name="Berlin A."/>
            <person name="Brown A."/>
            <person name="Chapman S.B."/>
            <person name="Chen Z."/>
            <person name="Dunbar C."/>
            <person name="Freedman E."/>
            <person name="Gearin G."/>
            <person name="Gellesch M."/>
            <person name="Goldberg J."/>
            <person name="Griggs A."/>
            <person name="Gujja S."/>
            <person name="Heilman E.R."/>
            <person name="Heiman D."/>
            <person name="Howarth C."/>
            <person name="Larson L."/>
            <person name="Lui A."/>
            <person name="MacDonald P.J.P."/>
            <person name="Mehta T."/>
            <person name="Montmayeur A."/>
            <person name="Murphy C."/>
            <person name="Neiman D."/>
            <person name="Pearson M."/>
            <person name="Priest M."/>
            <person name="Roberts A."/>
            <person name="Saif S."/>
            <person name="Shea T."/>
            <person name="Shenoy N."/>
            <person name="Sisk P."/>
            <person name="Stolte C."/>
            <person name="Sykes S."/>
            <person name="White J."/>
            <person name="Yandava C."/>
            <person name="Wortman J."/>
            <person name="Nusbaum C."/>
            <person name="Birren B."/>
        </authorList>
    </citation>
    <scope>NUCLEOTIDE SEQUENCE</scope>
    <source>
        <strain evidence="2">ERTm2</strain>
    </source>
</reference>
<evidence type="ECO:0000256" key="1">
    <source>
        <dbReference type="SAM" id="Phobius"/>
    </source>
</evidence>
<protein>
    <submittedName>
        <fullName evidence="2">Uncharacterized protein</fullName>
    </submittedName>
</protein>
<keyword evidence="1" id="KW-0472">Membrane</keyword>
<keyword evidence="1" id="KW-1133">Transmembrane helix</keyword>
<keyword evidence="1" id="KW-0812">Transmembrane</keyword>
<evidence type="ECO:0000313" key="2">
    <source>
        <dbReference type="EMBL" id="EHY64233.1"/>
    </source>
</evidence>
<dbReference type="EMBL" id="JH604693">
    <property type="protein sequence ID" value="EHY64233.1"/>
    <property type="molecule type" value="Genomic_DNA"/>
</dbReference>
<feature type="transmembrane region" description="Helical" evidence="1">
    <location>
        <begin position="12"/>
        <end position="33"/>
    </location>
</feature>
<proteinExistence type="predicted"/>